<dbReference type="EMBL" id="SBJO01000057">
    <property type="protein sequence ID" value="KAF9763733.1"/>
    <property type="molecule type" value="Genomic_DNA"/>
</dbReference>
<evidence type="ECO:0000313" key="2">
    <source>
        <dbReference type="Proteomes" id="UP000740883"/>
    </source>
</evidence>
<evidence type="ECO:0000313" key="1">
    <source>
        <dbReference type="EMBL" id="KAF9763733.1"/>
    </source>
</evidence>
<name>A0A9P6H054_9MICR</name>
<organism evidence="1 2">
    <name type="scientific">Nosema granulosis</name>
    <dbReference type="NCBI Taxonomy" id="83296"/>
    <lineage>
        <taxon>Eukaryota</taxon>
        <taxon>Fungi</taxon>
        <taxon>Fungi incertae sedis</taxon>
        <taxon>Microsporidia</taxon>
        <taxon>Nosematidae</taxon>
        <taxon>Nosema</taxon>
    </lineage>
</organism>
<comment type="caution">
    <text evidence="1">The sequence shown here is derived from an EMBL/GenBank/DDBJ whole genome shotgun (WGS) entry which is preliminary data.</text>
</comment>
<gene>
    <name evidence="1" type="ORF">NGRA_1085</name>
</gene>
<keyword evidence="2" id="KW-1185">Reference proteome</keyword>
<sequence>MQNIVYVHNDFGNDKIEKIYYDLVFSCASSPVRYSKGQYLNIILTPYVDSLFDIKIDLFCIFKDDSYLFSMSPISLKSDKIQDFTAFKRELVSYLKVYFDIKTKLIRTPRDYLEFYFKHNLVPDYTFSSSSIVKTIDFFEKYAGGGLWTVGICEVGKIADTKILRMLDDALKILVSLPSLEDRTVFFLSSLTFLPLDIILHLANIVVPKDTPKKIYFYYKLSHIMVGRGYNNLGYLYLLQVVMELKKTLDIKMAEYFLEKASSLLRQNNWKPLLQHVTATLELENTKIYGDTIWEIGIRDKKPNGIKEINIYSGNYLFSTKLAGLENIFNTKRDQEAFVDQLRIDIDNYANDNYAFIDNNKEFIDNYAFIENNKEFIDNYAFIENNKEFIGNNNLLLTEIKCDLIDPQNSYETLKIPIYKKIKVGKNTIPVYFNIQKDVSCSIIVKELVFKHHQSFFPPPVLFRYIPRKYKLIINESFCDFNYEIFRLDITNGDRIFSENIEKHGEEILIFFKKNRKKILYHDVNEEYIEKVEL</sequence>
<proteinExistence type="predicted"/>
<protein>
    <submittedName>
        <fullName evidence="1">Uncharacterized protein</fullName>
    </submittedName>
</protein>
<accession>A0A9P6H054</accession>
<dbReference type="Proteomes" id="UP000740883">
    <property type="component" value="Unassembled WGS sequence"/>
</dbReference>
<reference evidence="1 2" key="1">
    <citation type="journal article" date="2020" name="Genome Biol. Evol.">
        <title>Comparative genomics of strictly vertically transmitted, feminizing microsporidia endosymbionts of amphipod crustaceans.</title>
        <authorList>
            <person name="Cormier A."/>
            <person name="Chebbi M.A."/>
            <person name="Giraud I."/>
            <person name="Wattier R."/>
            <person name="Teixeira M."/>
            <person name="Gilbert C."/>
            <person name="Rigaud T."/>
            <person name="Cordaux R."/>
        </authorList>
    </citation>
    <scope>NUCLEOTIDE SEQUENCE [LARGE SCALE GENOMIC DNA]</scope>
    <source>
        <strain evidence="1 2">Ou3-Ou53</strain>
    </source>
</reference>
<dbReference type="AlphaFoldDB" id="A0A9P6H054"/>